<organism evidence="9 10">
    <name type="scientific">candidate division WWE3 bacterium</name>
    <dbReference type="NCBI Taxonomy" id="2053526"/>
    <lineage>
        <taxon>Bacteria</taxon>
        <taxon>Katanobacteria</taxon>
    </lineage>
</organism>
<sequence>MNVSPKSTIENLSDLSPADRNVAIVEALLINREIPDVDGFLNPPAVDEDFLKKAQALFGDEMVRAVELINNQLLTTDQGSVVIHGDYDVDGVSATAILWETIYYELGYKNVIPFIPHRVDHGYGVSEESINDILQQLTEKGLKPGLLITVDCGITGKKSIEYAKDMGFTVIVTDHHTRPEKDEDLPDAAAILHSYKLCGGGVAWVLSRSLVDGNVRKGVDLAGMATLADIQQLTDFNRSLVIEGLKQLTHTHRLGLQALYDLAGIRGKEIGVYEVGFVIGPRINATGRLEHALDALRLLVVKNIAQAKHLAQKLNSLNYERQAMTKQAVDQAVQLVEDNWDHDSPIVVASSEWHEGIIGLIAGKLTERFKAPSMAITISDEGAKGSARSIEGINVVELLRTQEELFENVGGHAAAAGFSLSTENVDRLKAALSEIKLSQLPAFEAEAAVDADLELSPQYVNWDLYQVLAKLEPFGVGNPRPTFYAKGLRVVEKRVVGKTGDHLSLTFENNLRGIGFNLGEKLDELDEEVEIVYIIDKDDYRGGNNLQLKVKEIG</sequence>
<evidence type="ECO:0000256" key="5">
    <source>
        <dbReference type="ARBA" id="ARBA00022839"/>
    </source>
</evidence>
<evidence type="ECO:0000256" key="3">
    <source>
        <dbReference type="ARBA" id="ARBA00022722"/>
    </source>
</evidence>
<evidence type="ECO:0000313" key="10">
    <source>
        <dbReference type="Proteomes" id="UP000751518"/>
    </source>
</evidence>
<dbReference type="AlphaFoldDB" id="A0A955RRD9"/>
<name>A0A955RRD9_UNCKA</name>
<evidence type="ECO:0000256" key="4">
    <source>
        <dbReference type="ARBA" id="ARBA00022801"/>
    </source>
</evidence>
<dbReference type="Pfam" id="PF17768">
    <property type="entry name" value="RecJ_OB"/>
    <property type="match status" value="1"/>
</dbReference>
<evidence type="ECO:0000259" key="6">
    <source>
        <dbReference type="Pfam" id="PF01368"/>
    </source>
</evidence>
<dbReference type="EMBL" id="JAGQKZ010000054">
    <property type="protein sequence ID" value="MCA9392439.1"/>
    <property type="molecule type" value="Genomic_DNA"/>
</dbReference>
<dbReference type="InterPro" id="IPR003156">
    <property type="entry name" value="DHHA1_dom"/>
</dbReference>
<dbReference type="InterPro" id="IPR001667">
    <property type="entry name" value="DDH_dom"/>
</dbReference>
<dbReference type="Pfam" id="PF01368">
    <property type="entry name" value="DHH"/>
    <property type="match status" value="1"/>
</dbReference>
<dbReference type="GO" id="GO:0006281">
    <property type="term" value="P:DNA repair"/>
    <property type="evidence" value="ECO:0007669"/>
    <property type="project" value="InterPro"/>
</dbReference>
<keyword evidence="4" id="KW-0378">Hydrolase</keyword>
<evidence type="ECO:0000259" key="8">
    <source>
        <dbReference type="Pfam" id="PF17768"/>
    </source>
</evidence>
<dbReference type="GO" id="GO:0003676">
    <property type="term" value="F:nucleic acid binding"/>
    <property type="evidence" value="ECO:0007669"/>
    <property type="project" value="InterPro"/>
</dbReference>
<accession>A0A955RRD9</accession>
<proteinExistence type="inferred from homology"/>
<dbReference type="SUPFAM" id="SSF64182">
    <property type="entry name" value="DHH phosphoesterases"/>
    <property type="match status" value="1"/>
</dbReference>
<feature type="domain" description="DDH" evidence="6">
    <location>
        <begin position="81"/>
        <end position="206"/>
    </location>
</feature>
<evidence type="ECO:0000313" key="9">
    <source>
        <dbReference type="EMBL" id="MCA9392439.1"/>
    </source>
</evidence>
<dbReference type="Gene3D" id="3.90.1640.30">
    <property type="match status" value="1"/>
</dbReference>
<dbReference type="InterPro" id="IPR038763">
    <property type="entry name" value="DHH_sf"/>
</dbReference>
<dbReference type="Pfam" id="PF02272">
    <property type="entry name" value="DHHA1"/>
    <property type="match status" value="1"/>
</dbReference>
<keyword evidence="5 9" id="KW-0269">Exonuclease</keyword>
<dbReference type="Proteomes" id="UP000751518">
    <property type="component" value="Unassembled WGS sequence"/>
</dbReference>
<comment type="caution">
    <text evidence="9">The sequence shown here is derived from an EMBL/GenBank/DDBJ whole genome shotgun (WGS) entry which is preliminary data.</text>
</comment>
<feature type="domain" description="RecJ OB" evidence="8">
    <location>
        <begin position="452"/>
        <end position="551"/>
    </location>
</feature>
<protein>
    <recommendedName>
        <fullName evidence="2">Single-stranded-DNA-specific exonuclease RecJ</fullName>
    </recommendedName>
</protein>
<reference evidence="9" key="2">
    <citation type="journal article" date="2021" name="Microbiome">
        <title>Successional dynamics and alternative stable states in a saline activated sludge microbial community over 9 years.</title>
        <authorList>
            <person name="Wang Y."/>
            <person name="Ye J."/>
            <person name="Ju F."/>
            <person name="Liu L."/>
            <person name="Boyd J.A."/>
            <person name="Deng Y."/>
            <person name="Parks D.H."/>
            <person name="Jiang X."/>
            <person name="Yin X."/>
            <person name="Woodcroft B.J."/>
            <person name="Tyson G.W."/>
            <person name="Hugenholtz P."/>
            <person name="Polz M.F."/>
            <person name="Zhang T."/>
        </authorList>
    </citation>
    <scope>NUCLEOTIDE SEQUENCE</scope>
    <source>
        <strain evidence="9">HKST-UBA03</strain>
    </source>
</reference>
<evidence type="ECO:0000256" key="1">
    <source>
        <dbReference type="ARBA" id="ARBA00005915"/>
    </source>
</evidence>
<dbReference type="PANTHER" id="PTHR30255:SF2">
    <property type="entry name" value="SINGLE-STRANDED-DNA-SPECIFIC EXONUCLEASE RECJ"/>
    <property type="match status" value="1"/>
</dbReference>
<dbReference type="GO" id="GO:0008409">
    <property type="term" value="F:5'-3' exonuclease activity"/>
    <property type="evidence" value="ECO:0007669"/>
    <property type="project" value="InterPro"/>
</dbReference>
<dbReference type="InterPro" id="IPR051673">
    <property type="entry name" value="SSDNA_exonuclease_RecJ"/>
</dbReference>
<evidence type="ECO:0000256" key="2">
    <source>
        <dbReference type="ARBA" id="ARBA00019841"/>
    </source>
</evidence>
<dbReference type="InterPro" id="IPR004610">
    <property type="entry name" value="RecJ"/>
</dbReference>
<comment type="similarity">
    <text evidence="1">Belongs to the RecJ family.</text>
</comment>
<feature type="domain" description="DHHA1" evidence="7">
    <location>
        <begin position="346"/>
        <end position="434"/>
    </location>
</feature>
<evidence type="ECO:0000259" key="7">
    <source>
        <dbReference type="Pfam" id="PF02272"/>
    </source>
</evidence>
<reference evidence="9" key="1">
    <citation type="submission" date="2020-04" db="EMBL/GenBank/DDBJ databases">
        <authorList>
            <person name="Zhang T."/>
        </authorList>
    </citation>
    <scope>NUCLEOTIDE SEQUENCE</scope>
    <source>
        <strain evidence="9">HKST-UBA03</strain>
    </source>
</reference>
<dbReference type="GO" id="GO:0006310">
    <property type="term" value="P:DNA recombination"/>
    <property type="evidence" value="ECO:0007669"/>
    <property type="project" value="InterPro"/>
</dbReference>
<dbReference type="InterPro" id="IPR041122">
    <property type="entry name" value="RecJ_OB"/>
</dbReference>
<gene>
    <name evidence="9" type="primary">recJ</name>
    <name evidence="9" type="ORF">KC614_04575</name>
</gene>
<dbReference type="Gene3D" id="3.10.310.30">
    <property type="match status" value="1"/>
</dbReference>
<keyword evidence="3" id="KW-0540">Nuclease</keyword>
<dbReference type="PANTHER" id="PTHR30255">
    <property type="entry name" value="SINGLE-STRANDED-DNA-SPECIFIC EXONUCLEASE RECJ"/>
    <property type="match status" value="1"/>
</dbReference>
<dbReference type="NCBIfam" id="TIGR00644">
    <property type="entry name" value="recJ"/>
    <property type="match status" value="1"/>
</dbReference>